<reference evidence="2 3" key="1">
    <citation type="submission" date="2015-10" db="EMBL/GenBank/DDBJ databases">
        <title>Draft genome sequence of Streptomyces griseorubiginosus DSM 40469, type strain for the species Streptomyces griseorubiginosus.</title>
        <authorList>
            <person name="Ruckert C."/>
            <person name="Winkler A."/>
            <person name="Kalinowski J."/>
            <person name="Kampfer P."/>
            <person name="Glaeser S."/>
        </authorList>
    </citation>
    <scope>NUCLEOTIDE SEQUENCE [LARGE SCALE GENOMIC DNA]</scope>
    <source>
        <strain evidence="2 3">DSM 40469</strain>
    </source>
</reference>
<name>A0A101RM93_9ACTN</name>
<dbReference type="Proteomes" id="UP000054375">
    <property type="component" value="Unassembled WGS sequence"/>
</dbReference>
<feature type="compositionally biased region" description="Basic and acidic residues" evidence="1">
    <location>
        <begin position="252"/>
        <end position="264"/>
    </location>
</feature>
<protein>
    <recommendedName>
        <fullName evidence="4">RacO protein</fullName>
    </recommendedName>
</protein>
<dbReference type="AlphaFoldDB" id="A0A101RM93"/>
<evidence type="ECO:0000256" key="1">
    <source>
        <dbReference type="SAM" id="MobiDB-lite"/>
    </source>
</evidence>
<evidence type="ECO:0008006" key="4">
    <source>
        <dbReference type="Google" id="ProtNLM"/>
    </source>
</evidence>
<evidence type="ECO:0000313" key="3">
    <source>
        <dbReference type="Proteomes" id="UP000054375"/>
    </source>
</evidence>
<dbReference type="Pfam" id="PF19691">
    <property type="entry name" value="DUF6192"/>
    <property type="match status" value="1"/>
</dbReference>
<comment type="caution">
    <text evidence="2">The sequence shown here is derived from an EMBL/GenBank/DDBJ whole genome shotgun (WGS) entry which is preliminary data.</text>
</comment>
<organism evidence="2 3">
    <name type="scientific">Streptomyces griseorubiginosus</name>
    <dbReference type="NCBI Taxonomy" id="67304"/>
    <lineage>
        <taxon>Bacteria</taxon>
        <taxon>Bacillati</taxon>
        <taxon>Actinomycetota</taxon>
        <taxon>Actinomycetes</taxon>
        <taxon>Kitasatosporales</taxon>
        <taxon>Streptomycetaceae</taxon>
        <taxon>Streptomyces</taxon>
    </lineage>
</organism>
<feature type="region of interest" description="Disordered" evidence="1">
    <location>
        <begin position="249"/>
        <end position="268"/>
    </location>
</feature>
<dbReference type="InterPro" id="IPR045683">
    <property type="entry name" value="DUF6192"/>
</dbReference>
<dbReference type="EMBL" id="LMWV01000051">
    <property type="protein sequence ID" value="KUN58191.1"/>
    <property type="molecule type" value="Genomic_DNA"/>
</dbReference>
<sequence length="352" mass="39734">MATVSENVGQVTRQRYEEIVSGDRQLVAQMGRAMFTIGDHAVEIEPMRPQGGSTSHSDELFGVYASLQIYADDIGLSLSTVLNYRFTSHRWPAGRRREGVSHKVHSILASVQDDAERFKAIDDPPVDDVTGTRRWTTNLAKKHVGRRPDRPGTVQEKVERVHDLAADEEVAVEVTRDVLRRPQVAARLMEDTAVRQAVNDAQRPEHRAEAMQSLVKDDAAAARMASDVLRRPEVAARVAADDRARHMVNRAQADRSRQQAEAFRRTSPVGPSVRRIERTEEFVDLLGAFHRFVREASRAVPKMRDREWSGDEREVLLSNIARTRATLDWMETAVSTGRVDMDEELARILRGE</sequence>
<proteinExistence type="predicted"/>
<gene>
    <name evidence="2" type="ORF">AQJ54_42685</name>
</gene>
<evidence type="ECO:0000313" key="2">
    <source>
        <dbReference type="EMBL" id="KUN58191.1"/>
    </source>
</evidence>
<keyword evidence="3" id="KW-1185">Reference proteome</keyword>
<accession>A0A101RM93</accession>